<dbReference type="AlphaFoldDB" id="A0A212EW92"/>
<accession>A0A212EW92</accession>
<keyword evidence="2" id="KW-1185">Reference proteome</keyword>
<comment type="caution">
    <text evidence="1">The sequence shown here is derived from an EMBL/GenBank/DDBJ whole genome shotgun (WGS) entry which is preliminary data.</text>
</comment>
<name>A0A212EW92_DANPL</name>
<sequence length="23" mass="2690">MRKSVQGEEFCLKMSCRDAEQIT</sequence>
<evidence type="ECO:0000313" key="1">
    <source>
        <dbReference type="EMBL" id="OWR45749.1"/>
    </source>
</evidence>
<evidence type="ECO:0000313" key="2">
    <source>
        <dbReference type="Proteomes" id="UP000007151"/>
    </source>
</evidence>
<proteinExistence type="predicted"/>
<organism evidence="1 2">
    <name type="scientific">Danaus plexippus plexippus</name>
    <dbReference type="NCBI Taxonomy" id="278856"/>
    <lineage>
        <taxon>Eukaryota</taxon>
        <taxon>Metazoa</taxon>
        <taxon>Ecdysozoa</taxon>
        <taxon>Arthropoda</taxon>
        <taxon>Hexapoda</taxon>
        <taxon>Insecta</taxon>
        <taxon>Pterygota</taxon>
        <taxon>Neoptera</taxon>
        <taxon>Endopterygota</taxon>
        <taxon>Lepidoptera</taxon>
        <taxon>Glossata</taxon>
        <taxon>Ditrysia</taxon>
        <taxon>Papilionoidea</taxon>
        <taxon>Nymphalidae</taxon>
        <taxon>Danainae</taxon>
        <taxon>Danaini</taxon>
        <taxon>Danaina</taxon>
        <taxon>Danaus</taxon>
        <taxon>Danaus</taxon>
    </lineage>
</organism>
<dbReference type="KEGG" id="dpl:KGM_203281"/>
<gene>
    <name evidence="1" type="ORF">KGM_203281</name>
</gene>
<dbReference type="EMBL" id="AGBW02012061">
    <property type="protein sequence ID" value="OWR45749.1"/>
    <property type="molecule type" value="Genomic_DNA"/>
</dbReference>
<protein>
    <submittedName>
        <fullName evidence="1">Uncharacterized protein</fullName>
    </submittedName>
</protein>
<dbReference type="Proteomes" id="UP000007151">
    <property type="component" value="Unassembled WGS sequence"/>
</dbReference>
<reference evidence="1 2" key="1">
    <citation type="journal article" date="2011" name="Cell">
        <title>The monarch butterfly genome yields insights into long-distance migration.</title>
        <authorList>
            <person name="Zhan S."/>
            <person name="Merlin C."/>
            <person name="Boore J.L."/>
            <person name="Reppert S.M."/>
        </authorList>
    </citation>
    <scope>NUCLEOTIDE SEQUENCE [LARGE SCALE GENOMIC DNA]</scope>
    <source>
        <strain evidence="1">F-2</strain>
    </source>
</reference>
<dbReference type="InParanoid" id="A0A212EW92"/>